<keyword evidence="1" id="KW-0472">Membrane</keyword>
<evidence type="ECO:0000313" key="3">
    <source>
        <dbReference type="Proteomes" id="UP001228113"/>
    </source>
</evidence>
<keyword evidence="3" id="KW-1185">Reference proteome</keyword>
<dbReference type="RefSeq" id="WP_243333521.1">
    <property type="nucleotide sequence ID" value="NZ_AP027081.1"/>
</dbReference>
<protein>
    <recommendedName>
        <fullName evidence="4">Zincin peptidase</fullName>
    </recommendedName>
</protein>
<feature type="transmembrane region" description="Helical" evidence="1">
    <location>
        <begin position="97"/>
        <end position="114"/>
    </location>
</feature>
<dbReference type="AlphaFoldDB" id="A0AA48H663"/>
<keyword evidence="1" id="KW-0812">Transmembrane</keyword>
<feature type="transmembrane region" description="Helical" evidence="1">
    <location>
        <begin position="135"/>
        <end position="154"/>
    </location>
</feature>
<proteinExistence type="predicted"/>
<dbReference type="Proteomes" id="UP001228113">
    <property type="component" value="Chromosome"/>
</dbReference>
<evidence type="ECO:0008006" key="4">
    <source>
        <dbReference type="Google" id="ProtNLM"/>
    </source>
</evidence>
<gene>
    <name evidence="2" type="ORF">METESE_30640</name>
</gene>
<feature type="transmembrane region" description="Helical" evidence="1">
    <location>
        <begin position="62"/>
        <end position="85"/>
    </location>
</feature>
<evidence type="ECO:0000313" key="2">
    <source>
        <dbReference type="EMBL" id="BDU78106.1"/>
    </source>
</evidence>
<sequence>MMIIPGFVVSIVTFPGVVVHEAAHLLFCRLCGIQVHEVCFFRVGNPSGYVVHDAPSRFRDTLLICAGPLFLNTVLCLLFCLPAFIPYRIFGREDDVLVLFQLWLGVSIGMHAFPSTADARILWDHARTAARRNEVLAWFSFPLVGLIWVANLASFFWFDLLYGVAVGVGLPTLILDLLN</sequence>
<name>A0AA48H663_9BACT</name>
<reference evidence="2" key="1">
    <citation type="journal article" date="2023" name="Int. J. Syst. Evol. Microbiol.">
        <title>Mesoterricola silvestris gen. nov., sp. nov., Mesoterricola sediminis sp. nov., Geothrix oryzae sp. nov., Geothrix edaphica sp. nov., Geothrix rubra sp. nov., and Geothrix limicola sp. nov., six novel members of Acidobacteriota isolated from soils.</title>
        <authorList>
            <person name="Itoh H."/>
            <person name="Sugisawa Y."/>
            <person name="Mise K."/>
            <person name="Xu Z."/>
            <person name="Kuniyasu M."/>
            <person name="Ushijima N."/>
            <person name="Kawano K."/>
            <person name="Kobayashi E."/>
            <person name="Shiratori Y."/>
            <person name="Masuda Y."/>
            <person name="Senoo K."/>
        </authorList>
    </citation>
    <scope>NUCLEOTIDE SEQUENCE</scope>
    <source>
        <strain evidence="2">W786</strain>
    </source>
</reference>
<evidence type="ECO:0000256" key="1">
    <source>
        <dbReference type="SAM" id="Phobius"/>
    </source>
</evidence>
<dbReference type="KEGG" id="msea:METESE_30640"/>
<keyword evidence="1" id="KW-1133">Transmembrane helix</keyword>
<organism evidence="2 3">
    <name type="scientific">Mesoterricola sediminis</name>
    <dbReference type="NCBI Taxonomy" id="2927980"/>
    <lineage>
        <taxon>Bacteria</taxon>
        <taxon>Pseudomonadati</taxon>
        <taxon>Acidobacteriota</taxon>
        <taxon>Holophagae</taxon>
        <taxon>Holophagales</taxon>
        <taxon>Holophagaceae</taxon>
        <taxon>Mesoterricola</taxon>
    </lineage>
</organism>
<dbReference type="EMBL" id="AP027081">
    <property type="protein sequence ID" value="BDU78106.1"/>
    <property type="molecule type" value="Genomic_DNA"/>
</dbReference>
<accession>A0AA48H663</accession>